<accession>A0A2K3YPY4</accession>
<dbReference type="InterPro" id="IPR017969">
    <property type="entry name" value="Heavy-metal-associated_CS"/>
</dbReference>
<dbReference type="Gene3D" id="3.30.70.100">
    <property type="match status" value="1"/>
</dbReference>
<dbReference type="InterPro" id="IPR006121">
    <property type="entry name" value="HMA_dom"/>
</dbReference>
<comment type="caution">
    <text evidence="3">The sequence shown here is derived from an EMBL/GenBank/DDBJ whole genome shotgun (WGS) entry which is preliminary data.</text>
</comment>
<sequence>MKQAILKLETLTCPSCMQKIESALKRLDGVESESVKVLFNASKAKANFDPAQVTLGEVVTAVESVGYTVLKSSEK</sequence>
<evidence type="ECO:0000313" key="4">
    <source>
        <dbReference type="Proteomes" id="UP000242752"/>
    </source>
</evidence>
<dbReference type="EMBL" id="PPRF01000040">
    <property type="protein sequence ID" value="PNZ27298.1"/>
    <property type="molecule type" value="Genomic_DNA"/>
</dbReference>
<protein>
    <submittedName>
        <fullName evidence="3">Metal-binding protein</fullName>
    </submittedName>
</protein>
<dbReference type="AlphaFoldDB" id="A0A2K3YPY4"/>
<dbReference type="InterPro" id="IPR036163">
    <property type="entry name" value="HMA_dom_sf"/>
</dbReference>
<dbReference type="SUPFAM" id="SSF55008">
    <property type="entry name" value="HMA, heavy metal-associated domain"/>
    <property type="match status" value="1"/>
</dbReference>
<dbReference type="CDD" id="cd00371">
    <property type="entry name" value="HMA"/>
    <property type="match status" value="1"/>
</dbReference>
<dbReference type="OrthoDB" id="2721717at2"/>
<organism evidence="3 4">
    <name type="scientific">Staphylococcus rostri</name>
    <dbReference type="NCBI Taxonomy" id="522262"/>
    <lineage>
        <taxon>Bacteria</taxon>
        <taxon>Bacillati</taxon>
        <taxon>Bacillota</taxon>
        <taxon>Bacilli</taxon>
        <taxon>Bacillales</taxon>
        <taxon>Staphylococcaceae</taxon>
        <taxon>Staphylococcus</taxon>
    </lineage>
</organism>
<keyword evidence="1" id="KW-0479">Metal-binding</keyword>
<dbReference type="RefSeq" id="WP_103358235.1">
    <property type="nucleotide sequence ID" value="NZ_CP113107.1"/>
</dbReference>
<keyword evidence="4" id="KW-1185">Reference proteome</keyword>
<reference evidence="3 4" key="1">
    <citation type="submission" date="2017-08" db="EMBL/GenBank/DDBJ databases">
        <title>Draft genome sequences of 64 type strains of genus Staph aureus.</title>
        <authorList>
            <person name="Cole K."/>
            <person name="Golubchik T."/>
            <person name="Russell J."/>
            <person name="Foster D."/>
            <person name="Llewelyn M."/>
            <person name="Wilson D."/>
            <person name="Crook D."/>
            <person name="Paul J."/>
        </authorList>
    </citation>
    <scope>NUCLEOTIDE SEQUENCE [LARGE SCALE GENOMIC DNA]</scope>
    <source>
        <strain evidence="3 4">DSM 21968</strain>
    </source>
</reference>
<dbReference type="GO" id="GO:0046872">
    <property type="term" value="F:metal ion binding"/>
    <property type="evidence" value="ECO:0007669"/>
    <property type="project" value="UniProtKB-KW"/>
</dbReference>
<evidence type="ECO:0000313" key="3">
    <source>
        <dbReference type="EMBL" id="PNZ27298.1"/>
    </source>
</evidence>
<dbReference type="Proteomes" id="UP000242752">
    <property type="component" value="Unassembled WGS sequence"/>
</dbReference>
<gene>
    <name evidence="3" type="ORF">CD122_06755</name>
</gene>
<dbReference type="PROSITE" id="PS50846">
    <property type="entry name" value="HMA_2"/>
    <property type="match status" value="1"/>
</dbReference>
<name>A0A2K3YPY4_9STAP</name>
<dbReference type="Pfam" id="PF00403">
    <property type="entry name" value="HMA"/>
    <property type="match status" value="1"/>
</dbReference>
<evidence type="ECO:0000259" key="2">
    <source>
        <dbReference type="PROSITE" id="PS50846"/>
    </source>
</evidence>
<evidence type="ECO:0000256" key="1">
    <source>
        <dbReference type="ARBA" id="ARBA00022723"/>
    </source>
</evidence>
<proteinExistence type="predicted"/>
<dbReference type="FunFam" id="3.30.70.100:FF:000001">
    <property type="entry name" value="ATPase copper transporting beta"/>
    <property type="match status" value="1"/>
</dbReference>
<feature type="domain" description="HMA" evidence="2">
    <location>
        <begin position="2"/>
        <end position="70"/>
    </location>
</feature>
<dbReference type="PROSITE" id="PS01047">
    <property type="entry name" value="HMA_1"/>
    <property type="match status" value="1"/>
</dbReference>